<dbReference type="GO" id="GO:0004497">
    <property type="term" value="F:monooxygenase activity"/>
    <property type="evidence" value="ECO:0007669"/>
    <property type="project" value="UniProtKB-KW"/>
</dbReference>
<reference evidence="16" key="1">
    <citation type="submission" date="2023-06" db="EMBL/GenBank/DDBJ databases">
        <title>Identification of Cytochrome P450s in Maconellicoccus hirsutus.</title>
        <authorList>
            <person name="Selvamani S.B."/>
            <person name="Negi N."/>
            <person name="Nagarjuna Reddy K.V."/>
            <person name="Ramasamy G.G."/>
        </authorList>
    </citation>
    <scope>NUCLEOTIDE SEQUENCE</scope>
</reference>
<dbReference type="PRINTS" id="PR00463">
    <property type="entry name" value="EP450I"/>
</dbReference>
<evidence type="ECO:0000256" key="4">
    <source>
        <dbReference type="ARBA" id="ARBA00010617"/>
    </source>
</evidence>
<dbReference type="AlphaFoldDB" id="A0AAT9UTJ2"/>
<sequence>MSLLNIFTIIYTSSLVAPLMVLLLGFVIKYIYTRCRRDPRMVELANTLPGPRGFPLIGNGLDFHLREDALQLVLEYKEKYGDVYRLWIGNTLAIFFSNITDVENVFMNSKILGKPQLFKPFRDFFGDGLFTTYSIPKWRRNRRHFQSLFIPGAVGIYVAEINEKVYHAVDKMKELVDGPEFDVWESMGHLSFDVMNKTLMNAEVNERDVATMQYHTSITIAQTICFKMLCLPWLQHEILKWFFYKNKIQRLRRNIVSFVRKLIEKKECEIKQQIEAHKNKTVEDIPPKRLITLAYELTEQGKDDSIMIDELITMLAGGTGSPGILGSFFLLAVAIHQDIQNRLYDELYEVFGDGDRMADEDDIARFPYLDKVLKETLRRFPILPLMFREVEDDTKIGNRLIPAGTMVVVSVGAIHFNPEYYPDPWKFNPENFNAEAVEKRPKLAFLAFSAGPRNCIGIHFAMLQMKLTLIALLRNYSIYTKMKMDDIYMNNGFPTVSVNGFKLTLKQRIRKPTYLLCNE</sequence>
<dbReference type="Pfam" id="PF00067">
    <property type="entry name" value="p450"/>
    <property type="match status" value="1"/>
</dbReference>
<comment type="cofactor">
    <cofactor evidence="1 13">
        <name>heme</name>
        <dbReference type="ChEBI" id="CHEBI:30413"/>
    </cofactor>
</comment>
<accession>A0AAT9UTJ2</accession>
<feature type="transmembrane region" description="Helical" evidence="15">
    <location>
        <begin position="456"/>
        <end position="473"/>
    </location>
</feature>
<keyword evidence="11 14" id="KW-0503">Monooxygenase</keyword>
<evidence type="ECO:0000256" key="12">
    <source>
        <dbReference type="ARBA" id="ARBA00023136"/>
    </source>
</evidence>
<dbReference type="InterPro" id="IPR036396">
    <property type="entry name" value="Cyt_P450_sf"/>
</dbReference>
<keyword evidence="6 13" id="KW-0479">Metal-binding</keyword>
<keyword evidence="8" id="KW-0492">Microsome</keyword>
<feature type="binding site" description="axial binding residue" evidence="13">
    <location>
        <position position="455"/>
    </location>
    <ligand>
        <name>heme</name>
        <dbReference type="ChEBI" id="CHEBI:30413"/>
    </ligand>
    <ligandPart>
        <name>Fe</name>
        <dbReference type="ChEBI" id="CHEBI:18248"/>
    </ligandPart>
</feature>
<dbReference type="PROSITE" id="PS00086">
    <property type="entry name" value="CYTOCHROME_P450"/>
    <property type="match status" value="1"/>
</dbReference>
<keyword evidence="9 14" id="KW-0560">Oxidoreductase</keyword>
<evidence type="ECO:0000256" key="10">
    <source>
        <dbReference type="ARBA" id="ARBA00023004"/>
    </source>
</evidence>
<dbReference type="GO" id="GO:0005506">
    <property type="term" value="F:iron ion binding"/>
    <property type="evidence" value="ECO:0007669"/>
    <property type="project" value="InterPro"/>
</dbReference>
<evidence type="ECO:0000256" key="2">
    <source>
        <dbReference type="ARBA" id="ARBA00004174"/>
    </source>
</evidence>
<evidence type="ECO:0000256" key="1">
    <source>
        <dbReference type="ARBA" id="ARBA00001971"/>
    </source>
</evidence>
<evidence type="ECO:0000256" key="9">
    <source>
        <dbReference type="ARBA" id="ARBA00023002"/>
    </source>
</evidence>
<evidence type="ECO:0000256" key="8">
    <source>
        <dbReference type="ARBA" id="ARBA00022848"/>
    </source>
</evidence>
<dbReference type="SUPFAM" id="SSF48264">
    <property type="entry name" value="Cytochrome P450"/>
    <property type="match status" value="1"/>
</dbReference>
<keyword evidence="15" id="KW-1133">Transmembrane helix</keyword>
<protein>
    <submittedName>
        <fullName evidence="16">Cytochrome P450 3634C2</fullName>
    </submittedName>
</protein>
<evidence type="ECO:0000256" key="11">
    <source>
        <dbReference type="ARBA" id="ARBA00023033"/>
    </source>
</evidence>
<name>A0AAT9UTJ2_MACHI</name>
<evidence type="ECO:0000256" key="5">
    <source>
        <dbReference type="ARBA" id="ARBA00022617"/>
    </source>
</evidence>
<evidence type="ECO:0000256" key="3">
    <source>
        <dbReference type="ARBA" id="ARBA00004406"/>
    </source>
</evidence>
<dbReference type="InterPro" id="IPR050196">
    <property type="entry name" value="Cytochrome_P450_Monoox"/>
</dbReference>
<evidence type="ECO:0000313" key="16">
    <source>
        <dbReference type="EMBL" id="WIM41666.1"/>
    </source>
</evidence>
<feature type="transmembrane region" description="Helical" evidence="15">
    <location>
        <begin position="396"/>
        <end position="416"/>
    </location>
</feature>
<dbReference type="PANTHER" id="PTHR24291">
    <property type="entry name" value="CYTOCHROME P450 FAMILY 4"/>
    <property type="match status" value="1"/>
</dbReference>
<comment type="subcellular location">
    <subcellularLocation>
        <location evidence="3">Endoplasmic reticulum membrane</location>
        <topology evidence="3">Peripheral membrane protein</topology>
    </subcellularLocation>
    <subcellularLocation>
        <location evidence="2">Microsome membrane</location>
        <topology evidence="2">Peripheral membrane protein</topology>
    </subcellularLocation>
</comment>
<dbReference type="PRINTS" id="PR00385">
    <property type="entry name" value="P450"/>
</dbReference>
<dbReference type="InterPro" id="IPR001128">
    <property type="entry name" value="Cyt_P450"/>
</dbReference>
<keyword evidence="15" id="KW-0812">Transmembrane</keyword>
<dbReference type="EMBL" id="OR117226">
    <property type="protein sequence ID" value="WIM41666.1"/>
    <property type="molecule type" value="mRNA"/>
</dbReference>
<dbReference type="Gene3D" id="1.10.630.10">
    <property type="entry name" value="Cytochrome P450"/>
    <property type="match status" value="1"/>
</dbReference>
<dbReference type="GO" id="GO:0020037">
    <property type="term" value="F:heme binding"/>
    <property type="evidence" value="ECO:0007669"/>
    <property type="project" value="InterPro"/>
</dbReference>
<dbReference type="GO" id="GO:0005789">
    <property type="term" value="C:endoplasmic reticulum membrane"/>
    <property type="evidence" value="ECO:0007669"/>
    <property type="project" value="UniProtKB-SubCell"/>
</dbReference>
<comment type="similarity">
    <text evidence="4 14">Belongs to the cytochrome P450 family.</text>
</comment>
<dbReference type="InterPro" id="IPR002401">
    <property type="entry name" value="Cyt_P450_E_grp-I"/>
</dbReference>
<keyword evidence="5 13" id="KW-0349">Heme</keyword>
<keyword evidence="12 15" id="KW-0472">Membrane</keyword>
<feature type="transmembrane region" description="Helical" evidence="15">
    <location>
        <begin position="6"/>
        <end position="32"/>
    </location>
</feature>
<organism evidence="16">
    <name type="scientific">Maconellicoccus hirsutus</name>
    <name type="common">Pink hibiscus mealybug</name>
    <dbReference type="NCBI Taxonomy" id="177089"/>
    <lineage>
        <taxon>Eukaryota</taxon>
        <taxon>Metazoa</taxon>
        <taxon>Ecdysozoa</taxon>
        <taxon>Arthropoda</taxon>
        <taxon>Hexapoda</taxon>
        <taxon>Insecta</taxon>
        <taxon>Pterygota</taxon>
        <taxon>Neoptera</taxon>
        <taxon>Paraneoptera</taxon>
        <taxon>Hemiptera</taxon>
        <taxon>Sternorrhyncha</taxon>
        <taxon>Coccoidea</taxon>
        <taxon>Pseudococcidae</taxon>
        <taxon>Maconellicoccus</taxon>
    </lineage>
</organism>
<dbReference type="PANTHER" id="PTHR24291:SF189">
    <property type="entry name" value="CYTOCHROME P450 4C3-RELATED"/>
    <property type="match status" value="1"/>
</dbReference>
<evidence type="ECO:0000256" key="6">
    <source>
        <dbReference type="ARBA" id="ARBA00022723"/>
    </source>
</evidence>
<evidence type="ECO:0000256" key="13">
    <source>
        <dbReference type="PIRSR" id="PIRSR602401-1"/>
    </source>
</evidence>
<evidence type="ECO:0000256" key="14">
    <source>
        <dbReference type="RuleBase" id="RU000461"/>
    </source>
</evidence>
<evidence type="ECO:0000256" key="15">
    <source>
        <dbReference type="SAM" id="Phobius"/>
    </source>
</evidence>
<dbReference type="InterPro" id="IPR017972">
    <property type="entry name" value="Cyt_P450_CS"/>
</dbReference>
<dbReference type="GO" id="GO:0016705">
    <property type="term" value="F:oxidoreductase activity, acting on paired donors, with incorporation or reduction of molecular oxygen"/>
    <property type="evidence" value="ECO:0007669"/>
    <property type="project" value="InterPro"/>
</dbReference>
<evidence type="ECO:0000256" key="7">
    <source>
        <dbReference type="ARBA" id="ARBA00022824"/>
    </source>
</evidence>
<proteinExistence type="evidence at transcript level"/>
<keyword evidence="10 13" id="KW-0408">Iron</keyword>
<keyword evidence="7" id="KW-0256">Endoplasmic reticulum</keyword>